<keyword evidence="4" id="KW-0812">Transmembrane</keyword>
<dbReference type="EC" id="2.5.1.16" evidence="4"/>
<dbReference type="GO" id="GO:0008295">
    <property type="term" value="P:spermidine biosynthetic process"/>
    <property type="evidence" value="ECO:0007669"/>
    <property type="project" value="UniProtKB-UniRule"/>
</dbReference>
<accession>A0A2T1DWT9</accession>
<keyword evidence="4" id="KW-0963">Cytoplasm</keyword>
<reference evidence="7 8" key="2">
    <citation type="submission" date="2018-03" db="EMBL/GenBank/DDBJ databases">
        <title>The ancient ancestry and fast evolution of plastids.</title>
        <authorList>
            <person name="Moore K.R."/>
            <person name="Magnabosco C."/>
            <person name="Momper L."/>
            <person name="Gold D.A."/>
            <person name="Bosak T."/>
            <person name="Fournier G.P."/>
        </authorList>
    </citation>
    <scope>NUCLEOTIDE SEQUENCE [LARGE SCALE GENOMIC DNA]</scope>
    <source>
        <strain evidence="7 8">ULC18</strain>
    </source>
</reference>
<evidence type="ECO:0000313" key="8">
    <source>
        <dbReference type="Proteomes" id="UP000239576"/>
    </source>
</evidence>
<dbReference type="InterPro" id="IPR029063">
    <property type="entry name" value="SAM-dependent_MTases_sf"/>
</dbReference>
<comment type="caution">
    <text evidence="7">The sequence shown here is derived from an EMBL/GenBank/DDBJ whole genome shotgun (WGS) entry which is preliminary data.</text>
</comment>
<proteinExistence type="inferred from homology"/>
<evidence type="ECO:0000256" key="1">
    <source>
        <dbReference type="ARBA" id="ARBA00007867"/>
    </source>
</evidence>
<feature type="binding site" evidence="4">
    <location>
        <position position="33"/>
    </location>
    <ligand>
        <name>spermidine</name>
        <dbReference type="ChEBI" id="CHEBI:57834"/>
    </ligand>
</feature>
<comment type="pathway">
    <text evidence="4">Amine and polyamine biosynthesis; spermidine biosynthesis; spermidine from putrescine: step 1/1.</text>
</comment>
<dbReference type="PANTHER" id="PTHR43317:SF1">
    <property type="entry name" value="THERMOSPERMINE SYNTHASE ACAULIS5"/>
    <property type="match status" value="1"/>
</dbReference>
<organism evidence="7 8">
    <name type="scientific">Stenomitos frigidus ULC18</name>
    <dbReference type="NCBI Taxonomy" id="2107698"/>
    <lineage>
        <taxon>Bacteria</taxon>
        <taxon>Bacillati</taxon>
        <taxon>Cyanobacteriota</taxon>
        <taxon>Cyanophyceae</taxon>
        <taxon>Leptolyngbyales</taxon>
        <taxon>Leptolyngbyaceae</taxon>
        <taxon>Stenomitos</taxon>
    </lineage>
</organism>
<evidence type="ECO:0000259" key="6">
    <source>
        <dbReference type="PROSITE" id="PS51006"/>
    </source>
</evidence>
<dbReference type="AlphaFoldDB" id="A0A2T1DWT9"/>
<gene>
    <name evidence="4" type="primary">speE</name>
    <name evidence="7" type="ORF">C7B82_24985</name>
</gene>
<dbReference type="CDD" id="cd02440">
    <property type="entry name" value="AdoMet_MTases"/>
    <property type="match status" value="1"/>
</dbReference>
<reference evidence="8" key="1">
    <citation type="submission" date="2018-02" db="EMBL/GenBank/DDBJ databases">
        <authorList>
            <person name="Moore K."/>
            <person name="Momper L."/>
        </authorList>
    </citation>
    <scope>NUCLEOTIDE SEQUENCE [LARGE SCALE GENOMIC DNA]</scope>
    <source>
        <strain evidence="8">ULC18</strain>
    </source>
</reference>
<feature type="binding site" evidence="4">
    <location>
        <begin position="122"/>
        <end position="123"/>
    </location>
    <ligand>
        <name>S-methyl-5'-thioadenosine</name>
        <dbReference type="ChEBI" id="CHEBI:17509"/>
    </ligand>
</feature>
<evidence type="ECO:0000256" key="5">
    <source>
        <dbReference type="PROSITE-ProRule" id="PRU00354"/>
    </source>
</evidence>
<keyword evidence="3 4" id="KW-0620">Polyamine biosynthesis</keyword>
<protein>
    <recommendedName>
        <fullName evidence="4">Polyamine aminopropyltransferase</fullName>
    </recommendedName>
    <alternativeName>
        <fullName evidence="4">Putrescine aminopropyltransferase</fullName>
        <shortName evidence="4">PAPT</shortName>
    </alternativeName>
    <alternativeName>
        <fullName evidence="4">Spermidine synthase</fullName>
        <shortName evidence="4">SPDS</shortName>
        <shortName evidence="4">SPDSY</shortName>
        <ecNumber evidence="4">2.5.1.16</ecNumber>
    </alternativeName>
</protein>
<evidence type="ECO:0000256" key="2">
    <source>
        <dbReference type="ARBA" id="ARBA00022679"/>
    </source>
</evidence>
<name>A0A2T1DWT9_9CYAN</name>
<dbReference type="PANTHER" id="PTHR43317">
    <property type="entry name" value="THERMOSPERMINE SYNTHASE ACAULIS5"/>
    <property type="match status" value="1"/>
</dbReference>
<dbReference type="Pfam" id="PF01564">
    <property type="entry name" value="Spermine_synth"/>
    <property type="match status" value="1"/>
</dbReference>
<feature type="binding site" evidence="4">
    <location>
        <position position="82"/>
    </location>
    <ligand>
        <name>S-methyl-5'-thioadenosine</name>
        <dbReference type="ChEBI" id="CHEBI:17509"/>
    </ligand>
</feature>
<keyword evidence="4" id="KW-0745">Spermidine biosynthesis</keyword>
<dbReference type="OrthoDB" id="9793120at2"/>
<dbReference type="GO" id="GO:0005886">
    <property type="term" value="C:plasma membrane"/>
    <property type="evidence" value="ECO:0007669"/>
    <property type="project" value="UniProtKB-SubCell"/>
</dbReference>
<comment type="function">
    <text evidence="4">Catalyzes the irreversible transfer of a propylamine group from the amino donor S-adenosylmethioninamine (decarboxy-AdoMet) to putrescine (1,4-diaminobutane) to yield spermidine.</text>
</comment>
<dbReference type="InterPro" id="IPR030374">
    <property type="entry name" value="PABS"/>
</dbReference>
<dbReference type="UniPathway" id="UPA00248">
    <property type="reaction ID" value="UER00314"/>
</dbReference>
<dbReference type="HAMAP" id="MF_00198">
    <property type="entry name" value="Spermidine_synth"/>
    <property type="match status" value="1"/>
</dbReference>
<evidence type="ECO:0000256" key="4">
    <source>
        <dbReference type="HAMAP-Rule" id="MF_00198"/>
    </source>
</evidence>
<dbReference type="SUPFAM" id="SSF53335">
    <property type="entry name" value="S-adenosyl-L-methionine-dependent methyltransferases"/>
    <property type="match status" value="1"/>
</dbReference>
<comment type="subcellular location">
    <subcellularLocation>
        <location evidence="4">Cell membrane</location>
        <topology evidence="4">Single-pass membrane protein</topology>
    </subcellularLocation>
</comment>
<feature type="domain" description="PABS" evidence="6">
    <location>
        <begin position="1"/>
        <end position="225"/>
    </location>
</feature>
<keyword evidence="8" id="KW-1185">Reference proteome</keyword>
<comment type="subunit">
    <text evidence="4">Homodimer or homotetramer.</text>
</comment>
<dbReference type="GO" id="GO:0004766">
    <property type="term" value="F:spermidine synthase activity"/>
    <property type="evidence" value="ECO:0007669"/>
    <property type="project" value="UniProtKB-UniRule"/>
</dbReference>
<comment type="similarity">
    <text evidence="1 4">Belongs to the spermidine/spermine synthase family.</text>
</comment>
<comment type="caution">
    <text evidence="4">Lacks conserved residue(s) required for the propagation of feature annotation.</text>
</comment>
<keyword evidence="2 4" id="KW-0808">Transferase</keyword>
<dbReference type="RefSeq" id="WP_106259487.1">
    <property type="nucleotide sequence ID" value="NZ_CAWNSW010000064.1"/>
</dbReference>
<feature type="transmembrane region" description="Helical" evidence="4">
    <location>
        <begin position="455"/>
        <end position="473"/>
    </location>
</feature>
<keyword evidence="4" id="KW-0472">Membrane</keyword>
<dbReference type="Proteomes" id="UP000239576">
    <property type="component" value="Unassembled WGS sequence"/>
</dbReference>
<sequence length="480" mass="53624">MPTSLFIEHAANGLAFYLNGDLQFDTADEAIYHEHLVVPAIALAAQRFPDTPLRVLICGGGDGLAARDALRFPQVSEVVLVDYSAAVLELGRTVFKPYNQGSLTGESRSTLGADRVSVHTQEAFAFVTALPDACFHAVICDFTFPTALEDTQVYSREWFEQVARVLVSGGVMSTNGVSIERRTLGFWCLYQTVRSATLDAKPMQVGIPSFRRQGYGDWGFLLASKGAIDRSELEALVFPDNLQALSNDWIKVFHIRREMAELRQTVPLHTLASPCLLYYLLNPGAVTEPSKVLESIDFLDLQETETYFVETPNLLELDAIVHVWLEQLRQPDRTRLPNPLLPAQHHYHTPKMTEEGLGYARSLLGQIESDRLLTALLERAKELPPKLAQDLWQLKEKLRSGQPFTYVSEHTNELMIMLMVTLLMANTTTPDAVFAKGSYSSGGSSYGSSGDDENFGWLGFWTMVIGGVWLWNLSKRRDDQ</sequence>
<evidence type="ECO:0000313" key="7">
    <source>
        <dbReference type="EMBL" id="PSB24932.1"/>
    </source>
</evidence>
<dbReference type="PROSITE" id="PS51006">
    <property type="entry name" value="PABS_2"/>
    <property type="match status" value="1"/>
</dbReference>
<dbReference type="Gene3D" id="3.40.50.150">
    <property type="entry name" value="Vaccinia Virus protein VP39"/>
    <property type="match status" value="1"/>
</dbReference>
<feature type="binding site" evidence="4">
    <location>
        <position position="62"/>
    </location>
    <ligand>
        <name>spermidine</name>
        <dbReference type="ChEBI" id="CHEBI:57834"/>
    </ligand>
</feature>
<dbReference type="InterPro" id="IPR001045">
    <property type="entry name" value="Spermi_synthase"/>
</dbReference>
<comment type="catalytic activity">
    <reaction evidence="4">
        <text>S-adenosyl 3-(methylsulfanyl)propylamine + putrescine = S-methyl-5'-thioadenosine + spermidine + H(+)</text>
        <dbReference type="Rhea" id="RHEA:12721"/>
        <dbReference type="ChEBI" id="CHEBI:15378"/>
        <dbReference type="ChEBI" id="CHEBI:17509"/>
        <dbReference type="ChEBI" id="CHEBI:57443"/>
        <dbReference type="ChEBI" id="CHEBI:57834"/>
        <dbReference type="ChEBI" id="CHEBI:326268"/>
        <dbReference type="EC" id="2.5.1.16"/>
    </reaction>
</comment>
<feature type="active site" description="Proton acceptor" evidence="4 5">
    <location>
        <position position="141"/>
    </location>
</feature>
<dbReference type="GO" id="GO:0010487">
    <property type="term" value="F:thermospermine synthase activity"/>
    <property type="evidence" value="ECO:0007669"/>
    <property type="project" value="UniProtKB-ARBA"/>
</dbReference>
<evidence type="ECO:0000256" key="3">
    <source>
        <dbReference type="ARBA" id="ARBA00023115"/>
    </source>
</evidence>
<dbReference type="EMBL" id="PVWK01000137">
    <property type="protein sequence ID" value="PSB24932.1"/>
    <property type="molecule type" value="Genomic_DNA"/>
</dbReference>
<keyword evidence="4" id="KW-1133">Transmembrane helix</keyword>